<accession>A0A1J5R6M8</accession>
<dbReference type="SUPFAM" id="SSF53335">
    <property type="entry name" value="S-adenosyl-L-methionine-dependent methyltransferases"/>
    <property type="match status" value="1"/>
</dbReference>
<evidence type="ECO:0000313" key="2">
    <source>
        <dbReference type="EMBL" id="OIQ91648.1"/>
    </source>
</evidence>
<dbReference type="InterPro" id="IPR013216">
    <property type="entry name" value="Methyltransf_11"/>
</dbReference>
<dbReference type="CDD" id="cd02440">
    <property type="entry name" value="AdoMet_MTases"/>
    <property type="match status" value="1"/>
</dbReference>
<dbReference type="GO" id="GO:0008757">
    <property type="term" value="F:S-adenosylmethionine-dependent methyltransferase activity"/>
    <property type="evidence" value="ECO:0007669"/>
    <property type="project" value="InterPro"/>
</dbReference>
<protein>
    <recommendedName>
        <fullName evidence="1">Methyltransferase type 11 domain-containing protein</fullName>
    </recommendedName>
</protein>
<dbReference type="Gene3D" id="3.40.50.150">
    <property type="entry name" value="Vaccinia Virus protein VP39"/>
    <property type="match status" value="1"/>
</dbReference>
<proteinExistence type="predicted"/>
<feature type="domain" description="Methyltransferase type 11" evidence="1">
    <location>
        <begin position="28"/>
        <end position="94"/>
    </location>
</feature>
<name>A0A1J5R6M8_9ZZZZ</name>
<comment type="caution">
    <text evidence="2">The sequence shown here is derived from an EMBL/GenBank/DDBJ whole genome shotgun (WGS) entry which is preliminary data.</text>
</comment>
<dbReference type="EMBL" id="MLJW01000253">
    <property type="protein sequence ID" value="OIQ91648.1"/>
    <property type="molecule type" value="Genomic_DNA"/>
</dbReference>
<sequence length="95" mass="10352">MPSRPGGADARRPAARAWRLARPGKAYPRCGCRVTGVDPSEGFVEAARYLSLRTAQQERVDFHVGSALALDFADACFDAVLLQHVAMNVADRPRL</sequence>
<gene>
    <name evidence="2" type="ORF">GALL_264230</name>
</gene>
<organism evidence="2">
    <name type="scientific">mine drainage metagenome</name>
    <dbReference type="NCBI Taxonomy" id="410659"/>
    <lineage>
        <taxon>unclassified sequences</taxon>
        <taxon>metagenomes</taxon>
        <taxon>ecological metagenomes</taxon>
    </lineage>
</organism>
<reference evidence="2" key="1">
    <citation type="submission" date="2016-10" db="EMBL/GenBank/DDBJ databases">
        <title>Sequence of Gallionella enrichment culture.</title>
        <authorList>
            <person name="Poehlein A."/>
            <person name="Muehling M."/>
            <person name="Daniel R."/>
        </authorList>
    </citation>
    <scope>NUCLEOTIDE SEQUENCE</scope>
</reference>
<evidence type="ECO:0000259" key="1">
    <source>
        <dbReference type="Pfam" id="PF08241"/>
    </source>
</evidence>
<dbReference type="InterPro" id="IPR029063">
    <property type="entry name" value="SAM-dependent_MTases_sf"/>
</dbReference>
<dbReference type="Pfam" id="PF08241">
    <property type="entry name" value="Methyltransf_11"/>
    <property type="match status" value="1"/>
</dbReference>
<dbReference type="AlphaFoldDB" id="A0A1J5R6M8"/>